<organism evidence="2 3">
    <name type="scientific">Hyphomicrobium denitrificans 1NES1</name>
    <dbReference type="NCBI Taxonomy" id="670307"/>
    <lineage>
        <taxon>Bacteria</taxon>
        <taxon>Pseudomonadati</taxon>
        <taxon>Pseudomonadota</taxon>
        <taxon>Alphaproteobacteria</taxon>
        <taxon>Hyphomicrobiales</taxon>
        <taxon>Hyphomicrobiaceae</taxon>
        <taxon>Hyphomicrobium</taxon>
    </lineage>
</organism>
<keyword evidence="1" id="KW-0472">Membrane</keyword>
<name>N0B2G4_9HYPH</name>
<feature type="transmembrane region" description="Helical" evidence="1">
    <location>
        <begin position="12"/>
        <end position="29"/>
    </location>
</feature>
<keyword evidence="1" id="KW-1133">Transmembrane helix</keyword>
<dbReference type="KEGG" id="hdt:HYPDE_23453"/>
<dbReference type="STRING" id="670307.HYPDE_23453"/>
<keyword evidence="3" id="KW-1185">Reference proteome</keyword>
<dbReference type="Proteomes" id="UP000005952">
    <property type="component" value="Chromosome"/>
</dbReference>
<keyword evidence="1" id="KW-0812">Transmembrane</keyword>
<sequence>MRKIGQKITSQLPVVFVLAGLLGIFRAILGKGHNAFDYAGCIALVGILCALMIFLANGIDFVKQKIIRMYRTKRTVQK</sequence>
<accession>N0B2G4</accession>
<proteinExistence type="predicted"/>
<feature type="transmembrane region" description="Helical" evidence="1">
    <location>
        <begin position="35"/>
        <end position="59"/>
    </location>
</feature>
<dbReference type="AlphaFoldDB" id="N0B2G4"/>
<gene>
    <name evidence="2" type="ORF">HYPDE_23453</name>
</gene>
<evidence type="ECO:0000256" key="1">
    <source>
        <dbReference type="SAM" id="Phobius"/>
    </source>
</evidence>
<dbReference type="HOGENOM" id="CLU_2617220_0_0_5"/>
<evidence type="ECO:0000313" key="3">
    <source>
        <dbReference type="Proteomes" id="UP000005952"/>
    </source>
</evidence>
<protein>
    <submittedName>
        <fullName evidence="2">Uncharacterized protein</fullName>
    </submittedName>
</protein>
<dbReference type="EMBL" id="CP005587">
    <property type="protein sequence ID" value="AGK56377.1"/>
    <property type="molecule type" value="Genomic_DNA"/>
</dbReference>
<reference evidence="2 3" key="1">
    <citation type="journal article" date="2013" name="Genome Announc.">
        <title>Genome sequences for three denitrifying bacterial strains isolated from a uranium- and nitrate-contaminated subsurface environment.</title>
        <authorList>
            <person name="Venkatramanan R."/>
            <person name="Prakash O."/>
            <person name="Woyke T."/>
            <person name="Chain P."/>
            <person name="Goodwin L.A."/>
            <person name="Watson D."/>
            <person name="Brooks S."/>
            <person name="Kostka J.E."/>
            <person name="Green S.J."/>
        </authorList>
    </citation>
    <scope>NUCLEOTIDE SEQUENCE [LARGE SCALE GENOMIC DNA]</scope>
    <source>
        <strain evidence="2 3">1NES1</strain>
    </source>
</reference>
<evidence type="ECO:0000313" key="2">
    <source>
        <dbReference type="EMBL" id="AGK56377.1"/>
    </source>
</evidence>